<dbReference type="KEGG" id="lrs:PX52LOC_04476"/>
<keyword evidence="3" id="KW-1185">Reference proteome</keyword>
<protein>
    <submittedName>
        <fullName evidence="2">Pyridoxamine 5'-phosphate oxidase</fullName>
    </submittedName>
</protein>
<dbReference type="Proteomes" id="UP000324974">
    <property type="component" value="Chromosome"/>
</dbReference>
<dbReference type="EMBL" id="CP042425">
    <property type="protein sequence ID" value="QEL17487.1"/>
    <property type="molecule type" value="Genomic_DNA"/>
</dbReference>
<dbReference type="InterPro" id="IPR012349">
    <property type="entry name" value="Split_barrel_FMN-bd"/>
</dbReference>
<dbReference type="InterPro" id="IPR011576">
    <property type="entry name" value="Pyridox_Oxase_N"/>
</dbReference>
<dbReference type="Pfam" id="PF01243">
    <property type="entry name" value="PNPOx_N"/>
    <property type="match status" value="1"/>
</dbReference>
<dbReference type="OrthoDB" id="9796486at2"/>
<proteinExistence type="predicted"/>
<accession>A0A5C1AH50</accession>
<dbReference type="AlphaFoldDB" id="A0A5C1AH50"/>
<dbReference type="PANTHER" id="PTHR42815">
    <property type="entry name" value="FAD-BINDING, PUTATIVE (AFU_ORTHOLOGUE AFUA_6G07600)-RELATED"/>
    <property type="match status" value="1"/>
</dbReference>
<feature type="domain" description="Pyridoxamine 5'-phosphate oxidase N-terminal" evidence="1">
    <location>
        <begin position="42"/>
        <end position="143"/>
    </location>
</feature>
<evidence type="ECO:0000313" key="2">
    <source>
        <dbReference type="EMBL" id="QEL17487.1"/>
    </source>
</evidence>
<organism evidence="2 3">
    <name type="scientific">Limnoglobus roseus</name>
    <dbReference type="NCBI Taxonomy" id="2598579"/>
    <lineage>
        <taxon>Bacteria</taxon>
        <taxon>Pseudomonadati</taxon>
        <taxon>Planctomycetota</taxon>
        <taxon>Planctomycetia</taxon>
        <taxon>Gemmatales</taxon>
        <taxon>Gemmataceae</taxon>
        <taxon>Limnoglobus</taxon>
    </lineage>
</organism>
<name>A0A5C1AH50_9BACT</name>
<dbReference type="RefSeq" id="WP_149112088.1">
    <property type="nucleotide sequence ID" value="NZ_CP042425.1"/>
</dbReference>
<evidence type="ECO:0000313" key="3">
    <source>
        <dbReference type="Proteomes" id="UP000324974"/>
    </source>
</evidence>
<reference evidence="3" key="1">
    <citation type="submission" date="2019-08" db="EMBL/GenBank/DDBJ databases">
        <title>Limnoglobus roseus gen. nov., sp. nov., a novel freshwater planctomycete with a giant genome from the family Gemmataceae.</title>
        <authorList>
            <person name="Kulichevskaya I.S."/>
            <person name="Naumoff D.G."/>
            <person name="Miroshnikov K."/>
            <person name="Ivanova A."/>
            <person name="Philippov D.A."/>
            <person name="Hakobyan A."/>
            <person name="Rijpstra I.C."/>
            <person name="Sinninghe Damste J.S."/>
            <person name="Liesack W."/>
            <person name="Dedysh S.N."/>
        </authorList>
    </citation>
    <scope>NUCLEOTIDE SEQUENCE [LARGE SCALE GENOMIC DNA]</scope>
    <source>
        <strain evidence="3">PX52</strain>
    </source>
</reference>
<gene>
    <name evidence="2" type="ORF">PX52LOC_04476</name>
</gene>
<dbReference type="SUPFAM" id="SSF50475">
    <property type="entry name" value="FMN-binding split barrel"/>
    <property type="match status" value="1"/>
</dbReference>
<evidence type="ECO:0000259" key="1">
    <source>
        <dbReference type="Pfam" id="PF01243"/>
    </source>
</evidence>
<dbReference type="Gene3D" id="2.30.110.10">
    <property type="entry name" value="Electron Transport, Fmn-binding Protein, Chain A"/>
    <property type="match status" value="1"/>
</dbReference>
<dbReference type="PANTHER" id="PTHR42815:SF2">
    <property type="entry name" value="FAD-BINDING, PUTATIVE (AFU_ORTHOLOGUE AFUA_6G07600)-RELATED"/>
    <property type="match status" value="1"/>
</dbReference>
<sequence>MVRTYPSDVAFTPAVKAVQERAGSRKSYARMERDGSWETTVTDDLREYIADLDMFYLTTATADGQPYVQYRGGPPGFLKALDDHTLAFADFGGNRQYLSVGNLSENPKAFLFLMDYANRRRVKVWGTARVVEDDPELLEKLRDPAYPGRVERAIVFTVAAWDVNCPQHIHRRFSEWQIAPKIAALQARIAELEAEVVSLKTKPKHT</sequence>